<dbReference type="AlphaFoldDB" id="A0A7L7KTC6"/>
<keyword evidence="2 4" id="KW-0819">tRNA processing</keyword>
<feature type="domain" description="Pseudouridine synthase I TruA alpha/beta" evidence="6">
    <location>
        <begin position="243"/>
        <end position="338"/>
    </location>
</feature>
<evidence type="ECO:0000313" key="7">
    <source>
        <dbReference type="EMBL" id="QMS85214.1"/>
    </source>
</evidence>
<comment type="catalytic activity">
    <reaction evidence="4 5">
        <text>uridine(38/39/40) in tRNA = pseudouridine(38/39/40) in tRNA</text>
        <dbReference type="Rhea" id="RHEA:22376"/>
        <dbReference type="Rhea" id="RHEA-COMP:10085"/>
        <dbReference type="Rhea" id="RHEA-COMP:10087"/>
        <dbReference type="ChEBI" id="CHEBI:65314"/>
        <dbReference type="ChEBI" id="CHEBI:65315"/>
        <dbReference type="EC" id="5.4.99.12"/>
    </reaction>
</comment>
<dbReference type="HAMAP" id="MF_00171">
    <property type="entry name" value="TruA"/>
    <property type="match status" value="1"/>
</dbReference>
<accession>A0A7L7KTC6</accession>
<feature type="binding site" evidence="4">
    <location>
        <position position="209"/>
    </location>
    <ligand>
        <name>substrate</name>
    </ligand>
</feature>
<evidence type="ECO:0000256" key="2">
    <source>
        <dbReference type="ARBA" id="ARBA00022694"/>
    </source>
</evidence>
<keyword evidence="3 4" id="KW-0413">Isomerase</keyword>
<proteinExistence type="inferred from homology"/>
<dbReference type="Proteomes" id="UP000514720">
    <property type="component" value="Chromosome"/>
</dbReference>
<keyword evidence="8" id="KW-1185">Reference proteome</keyword>
<feature type="active site" description="Nucleophile" evidence="4">
    <location>
        <position position="151"/>
    </location>
</feature>
<dbReference type="FunFam" id="3.30.70.580:FF:000001">
    <property type="entry name" value="tRNA pseudouridine synthase A"/>
    <property type="match status" value="1"/>
</dbReference>
<dbReference type="EMBL" id="CP048914">
    <property type="protein sequence ID" value="QMS85214.1"/>
    <property type="molecule type" value="Genomic_DNA"/>
</dbReference>
<dbReference type="EC" id="5.4.99.12" evidence="4"/>
<dbReference type="InterPro" id="IPR020095">
    <property type="entry name" value="PsdUridine_synth_TruA_C"/>
</dbReference>
<dbReference type="Gene3D" id="3.30.70.580">
    <property type="entry name" value="Pseudouridine synthase I, catalytic domain, N-terminal subdomain"/>
    <property type="match status" value="1"/>
</dbReference>
<feature type="domain" description="Pseudouridine synthase I TruA alpha/beta" evidence="6">
    <location>
        <begin position="103"/>
        <end position="203"/>
    </location>
</feature>
<dbReference type="GO" id="GO:0160147">
    <property type="term" value="F:tRNA pseudouridine(38-40) synthase activity"/>
    <property type="evidence" value="ECO:0007669"/>
    <property type="project" value="UniProtKB-EC"/>
</dbReference>
<dbReference type="InterPro" id="IPR020103">
    <property type="entry name" value="PsdUridine_synth_cat_dom_sf"/>
</dbReference>
<comment type="function">
    <text evidence="4">Formation of pseudouridine at positions 38, 39 and 40 in the anticodon stem and loop of transfer RNAs.</text>
</comment>
<protein>
    <recommendedName>
        <fullName evidence="4">tRNA pseudouridine synthase A</fullName>
        <ecNumber evidence="4">5.4.99.12</ecNumber>
    </recommendedName>
    <alternativeName>
        <fullName evidence="4">tRNA pseudouridine(38-40) synthase</fullName>
    </alternativeName>
    <alternativeName>
        <fullName evidence="4">tRNA pseudouridylate synthase I</fullName>
    </alternativeName>
    <alternativeName>
        <fullName evidence="4">tRNA-uridine isomerase I</fullName>
    </alternativeName>
</protein>
<evidence type="ECO:0000256" key="5">
    <source>
        <dbReference type="RuleBase" id="RU003792"/>
    </source>
</evidence>
<evidence type="ECO:0000256" key="1">
    <source>
        <dbReference type="ARBA" id="ARBA00009375"/>
    </source>
</evidence>
<evidence type="ECO:0000313" key="8">
    <source>
        <dbReference type="Proteomes" id="UP000514720"/>
    </source>
</evidence>
<dbReference type="Gene3D" id="3.30.70.660">
    <property type="entry name" value="Pseudouridine synthase I, catalytic domain, C-terminal subdomain"/>
    <property type="match status" value="1"/>
</dbReference>
<name>A0A7L7KTC6_9MOLU</name>
<dbReference type="PANTHER" id="PTHR11142">
    <property type="entry name" value="PSEUDOURIDYLATE SYNTHASE"/>
    <property type="match status" value="1"/>
</dbReference>
<comment type="similarity">
    <text evidence="1 4 5">Belongs to the tRNA pseudouridine synthase TruA family.</text>
</comment>
<evidence type="ECO:0000256" key="4">
    <source>
        <dbReference type="HAMAP-Rule" id="MF_00171"/>
    </source>
</evidence>
<evidence type="ECO:0000256" key="3">
    <source>
        <dbReference type="ARBA" id="ARBA00023235"/>
    </source>
</evidence>
<organism evidence="7 8">
    <name type="scientific">Candidatus Xianfuyuplasma coldseepsis</name>
    <dbReference type="NCBI Taxonomy" id="2782163"/>
    <lineage>
        <taxon>Bacteria</taxon>
        <taxon>Bacillati</taxon>
        <taxon>Mycoplasmatota</taxon>
        <taxon>Mollicutes</taxon>
        <taxon>Candidatus Izemoplasmatales</taxon>
        <taxon>Candidatus Izemoplasmataceae</taxon>
        <taxon>Candidatus Xianfuyuplasma</taxon>
    </lineage>
</organism>
<dbReference type="Pfam" id="PF01416">
    <property type="entry name" value="PseudoU_synth_1"/>
    <property type="match status" value="2"/>
</dbReference>
<dbReference type="InterPro" id="IPR020094">
    <property type="entry name" value="TruA/RsuA/RluB/E/F_N"/>
</dbReference>
<comment type="caution">
    <text evidence="4">Lacks conserved residue(s) required for the propagation of feature annotation.</text>
</comment>
<dbReference type="PANTHER" id="PTHR11142:SF0">
    <property type="entry name" value="TRNA PSEUDOURIDINE SYNTHASE-LIKE 1"/>
    <property type="match status" value="1"/>
</dbReference>
<gene>
    <name evidence="4 7" type="primary">truA</name>
    <name evidence="7" type="ORF">G4Z02_05455</name>
</gene>
<comment type="subunit">
    <text evidence="4">Homodimer.</text>
</comment>
<dbReference type="GO" id="GO:0031119">
    <property type="term" value="P:tRNA pseudouridine synthesis"/>
    <property type="evidence" value="ECO:0007669"/>
    <property type="project" value="UniProtKB-UniRule"/>
</dbReference>
<dbReference type="InterPro" id="IPR001406">
    <property type="entry name" value="PsdUridine_synth_TruA"/>
</dbReference>
<sequence>MIERFLNAWETSHQDILESLFSDHLFGARFASEDVFYDKASCIEYMMKHPIKRTILTTQSSGTTVLYEMQEDNKVIVGKMVIDHNHIVKLYETVKQNTIRIKAVCSYDGSDFLGYQRQATGQTIQGTIEMALYQGLNLQEPPTIHASGRTDKAVHAKHQVFHTDINTNIPVSKMARLINSYLPDSIHIHQLEEVPQTFHSRFDVLQKTYQYRINTKTYNPIQRNYEWFVNNLDPVRLQSILNEIKGTHDFQSFTTSTDQSTIRTISDVVVEPNDSHIVITITGDGFLRYMVRYIVYAAVSITQNKLPYTMTELVNRKDPNLLKEMAPASGLYLDHIMY</sequence>
<dbReference type="NCBIfam" id="TIGR00071">
    <property type="entry name" value="hisT_truA"/>
    <property type="match status" value="1"/>
</dbReference>
<dbReference type="GO" id="GO:0003723">
    <property type="term" value="F:RNA binding"/>
    <property type="evidence" value="ECO:0007669"/>
    <property type="project" value="InterPro"/>
</dbReference>
<reference evidence="7 8" key="1">
    <citation type="submission" date="2020-02" db="EMBL/GenBank/DDBJ databases">
        <authorList>
            <person name="Zheng R.K."/>
            <person name="Sun C.M."/>
        </authorList>
    </citation>
    <scope>NUCLEOTIDE SEQUENCE [LARGE SCALE GENOMIC DNA]</scope>
    <source>
        <strain evidence="8">zrk13</strain>
    </source>
</reference>
<dbReference type="CDD" id="cd02570">
    <property type="entry name" value="PseudoU_synth_EcTruA"/>
    <property type="match status" value="1"/>
</dbReference>
<dbReference type="InterPro" id="IPR020097">
    <property type="entry name" value="PsdUridine_synth_TruA_a/b_dom"/>
</dbReference>
<evidence type="ECO:0000259" key="6">
    <source>
        <dbReference type="Pfam" id="PF01416"/>
    </source>
</evidence>
<dbReference type="SUPFAM" id="SSF55120">
    <property type="entry name" value="Pseudouridine synthase"/>
    <property type="match status" value="1"/>
</dbReference>
<dbReference type="RefSeq" id="WP_258876994.1">
    <property type="nucleotide sequence ID" value="NZ_CP048914.1"/>
</dbReference>
<dbReference type="KEGG" id="xcl:G4Z02_05455"/>